<evidence type="ECO:0000256" key="5">
    <source>
        <dbReference type="SAM" id="MobiDB-lite"/>
    </source>
</evidence>
<protein>
    <submittedName>
        <fullName evidence="6">NAD(P)/FAD-dependent oxidoreductase</fullName>
        <ecNumber evidence="6">1.14.13.-</ecNumber>
    </submittedName>
</protein>
<dbReference type="GO" id="GO:0004499">
    <property type="term" value="F:N,N-dimethylaniline monooxygenase activity"/>
    <property type="evidence" value="ECO:0007669"/>
    <property type="project" value="InterPro"/>
</dbReference>
<keyword evidence="6" id="KW-0614">Plasmid</keyword>
<dbReference type="PANTHER" id="PTHR43098:SF5">
    <property type="entry name" value="DUAL-FUNCTIONAL MONOOXYGENASE_METHYLTRANSFERASE PSOF"/>
    <property type="match status" value="1"/>
</dbReference>
<keyword evidence="4 6" id="KW-0560">Oxidoreductase</keyword>
<keyword evidence="1" id="KW-0285">Flavoprotein</keyword>
<dbReference type="InterPro" id="IPR020946">
    <property type="entry name" value="Flavin_mOase-like"/>
</dbReference>
<evidence type="ECO:0000256" key="3">
    <source>
        <dbReference type="ARBA" id="ARBA00022857"/>
    </source>
</evidence>
<keyword evidence="3" id="KW-0521">NADP</keyword>
<dbReference type="EMBL" id="CP157678">
    <property type="protein sequence ID" value="XBP73094.1"/>
    <property type="molecule type" value="Genomic_DNA"/>
</dbReference>
<evidence type="ECO:0000313" key="6">
    <source>
        <dbReference type="EMBL" id="XBP73094.1"/>
    </source>
</evidence>
<name>A0AAU7LZH4_9BURK</name>
<dbReference type="PANTHER" id="PTHR43098">
    <property type="entry name" value="L-ORNITHINE N(5)-MONOOXYGENASE-RELATED"/>
    <property type="match status" value="1"/>
</dbReference>
<geneLocation type="plasmid" evidence="6">
    <name>p3</name>
</geneLocation>
<sequence length="569" mass="63047">MRDTNHYDAIVVGAGFGGLYALRKLRDDLRLKVRLFDKASGVGGTWHWNRYPGALSDTETFVYCYSNDKDLLQEWDFNTRYITQPQVLRYLEYVADRWNLRDDIQLNTGVTKAHFDESANLWEVATDTGESYTAKFIVTALGLLSATNVPDFKGLQSFQGDWYHTGNWPQGVSLEGKRVGVIGTGSTGIQVITAIAPEVGHLTVFQRSPQYSVPVGNGPVSPTYVKLVKTYYDEIWDQVKDSTVAFGFRESSVPAMSVSEEERKAIFQKAWDLGGGFRFMFETFADIATNEEANKCAQDFIKAKIAEIVKNPATALKLMPKDLYAKRPLCDSGYYATYNRDNVELVDVKENPIAEITPQGVRTEDDVEHALDVLIFATGFEAVDGNYTRVDIRGRGGEPIKEHWSNGPTSYLGIATVGFPNMFMILGPNGPFTNLPPSIETQVEWICDLIKEVHSAGLPVVEATREAEDGWTNTCREIANMTLFPKAESWIFGANTPGRPNTVMFYMAGLGEYRRQLNDVADNGYAGFVSRKGGAPTAVRAARAGFRQRPLHGSVQHASPAELGRASAG</sequence>
<keyword evidence="2" id="KW-0274">FAD</keyword>
<dbReference type="Gene3D" id="3.50.50.60">
    <property type="entry name" value="FAD/NAD(P)-binding domain"/>
    <property type="match status" value="2"/>
</dbReference>
<dbReference type="AlphaFoldDB" id="A0AAU7LZH4"/>
<evidence type="ECO:0000256" key="1">
    <source>
        <dbReference type="ARBA" id="ARBA00022630"/>
    </source>
</evidence>
<dbReference type="Pfam" id="PF00743">
    <property type="entry name" value="FMO-like"/>
    <property type="match status" value="1"/>
</dbReference>
<feature type="region of interest" description="Disordered" evidence="5">
    <location>
        <begin position="549"/>
        <end position="569"/>
    </location>
</feature>
<proteinExistence type="predicted"/>
<accession>A0AAU7LZH4</accession>
<reference evidence="6" key="1">
    <citation type="submission" date="2024-05" db="EMBL/GenBank/DDBJ databases">
        <authorList>
            <person name="Bunk B."/>
            <person name="Swiderski J."/>
            <person name="Sproer C."/>
            <person name="Thiel V."/>
        </authorList>
    </citation>
    <scope>NUCLEOTIDE SEQUENCE</scope>
    <source>
        <strain evidence="6">DSM 17735</strain>
        <plasmid evidence="6">p3</plasmid>
    </source>
</reference>
<dbReference type="GO" id="GO:0050660">
    <property type="term" value="F:flavin adenine dinucleotide binding"/>
    <property type="evidence" value="ECO:0007669"/>
    <property type="project" value="InterPro"/>
</dbReference>
<dbReference type="SUPFAM" id="SSF51905">
    <property type="entry name" value="FAD/NAD(P)-binding domain"/>
    <property type="match status" value="2"/>
</dbReference>
<dbReference type="GO" id="GO:0050661">
    <property type="term" value="F:NADP binding"/>
    <property type="evidence" value="ECO:0007669"/>
    <property type="project" value="InterPro"/>
</dbReference>
<dbReference type="RefSeq" id="WP_349283057.1">
    <property type="nucleotide sequence ID" value="NZ_CBCSCU010000100.1"/>
</dbReference>
<evidence type="ECO:0000256" key="2">
    <source>
        <dbReference type="ARBA" id="ARBA00022827"/>
    </source>
</evidence>
<organism evidence="6">
    <name type="scientific">Polaromonas hydrogenivorans</name>
    <dbReference type="NCBI Taxonomy" id="335476"/>
    <lineage>
        <taxon>Bacteria</taxon>
        <taxon>Pseudomonadati</taxon>
        <taxon>Pseudomonadota</taxon>
        <taxon>Betaproteobacteria</taxon>
        <taxon>Burkholderiales</taxon>
        <taxon>Comamonadaceae</taxon>
        <taxon>Polaromonas</taxon>
    </lineage>
</organism>
<gene>
    <name evidence="6" type="ORF">ABLV49_24275</name>
</gene>
<dbReference type="InterPro" id="IPR036188">
    <property type="entry name" value="FAD/NAD-bd_sf"/>
</dbReference>
<evidence type="ECO:0000256" key="4">
    <source>
        <dbReference type="ARBA" id="ARBA00023002"/>
    </source>
</evidence>
<dbReference type="InterPro" id="IPR050775">
    <property type="entry name" value="FAD-binding_Monooxygenases"/>
</dbReference>
<dbReference type="EC" id="1.14.13.-" evidence="6"/>